<dbReference type="EMBL" id="QREG01000001">
    <property type="protein sequence ID" value="REE05864.1"/>
    <property type="molecule type" value="Genomic_DNA"/>
</dbReference>
<name>A0A3D9LH96_MARFU</name>
<keyword evidence="1" id="KW-0472">Membrane</keyword>
<protein>
    <recommendedName>
        <fullName evidence="4">YhhN-like protein</fullName>
    </recommendedName>
</protein>
<evidence type="ECO:0000256" key="1">
    <source>
        <dbReference type="SAM" id="Phobius"/>
    </source>
</evidence>
<reference evidence="2 3" key="1">
    <citation type="submission" date="2018-07" db="EMBL/GenBank/DDBJ databases">
        <title>Genomic Encyclopedia of Type Strains, Phase IV (KMG-IV): sequencing the most valuable type-strain genomes for metagenomic binning, comparative biology and taxonomic classification.</title>
        <authorList>
            <person name="Goeker M."/>
        </authorList>
    </citation>
    <scope>NUCLEOTIDE SEQUENCE [LARGE SCALE GENOMIC DNA]</scope>
    <source>
        <strain evidence="2 3">DSM 4134</strain>
    </source>
</reference>
<dbReference type="RefSeq" id="WP_115866361.1">
    <property type="nucleotide sequence ID" value="NZ_QREG01000001.1"/>
</dbReference>
<dbReference type="Proteomes" id="UP000256779">
    <property type="component" value="Unassembled WGS sequence"/>
</dbReference>
<keyword evidence="3" id="KW-1185">Reference proteome</keyword>
<dbReference type="OrthoDB" id="651989at2"/>
<evidence type="ECO:0000313" key="3">
    <source>
        <dbReference type="Proteomes" id="UP000256779"/>
    </source>
</evidence>
<proteinExistence type="predicted"/>
<evidence type="ECO:0008006" key="4">
    <source>
        <dbReference type="Google" id="ProtNLM"/>
    </source>
</evidence>
<comment type="caution">
    <text evidence="2">The sequence shown here is derived from an EMBL/GenBank/DDBJ whole genome shotgun (WGS) entry which is preliminary data.</text>
</comment>
<keyword evidence="1" id="KW-0812">Transmembrane</keyword>
<feature type="transmembrane region" description="Helical" evidence="1">
    <location>
        <begin position="184"/>
        <end position="203"/>
    </location>
</feature>
<sequence>MLYLLIYGSNLSPLPAILIGIKRFVRSELPTVSKIIWLLVIVSFVSDISSLVMAIHFGHNYLIINAYSIVELIFVGVIISEIVANRFYIVLYSILAILFIFINAVSGFNDYHGSFLAVTALISILICFLTLKFYYQNETDIFIESFSGFWYVIGLLTYFSGALFTFILSEDILSQEEIVIEYSWAFHNIANILKNILFAIGLWKARAVA</sequence>
<gene>
    <name evidence="2" type="ORF">C7460_101383</name>
</gene>
<evidence type="ECO:0000313" key="2">
    <source>
        <dbReference type="EMBL" id="REE05864.1"/>
    </source>
</evidence>
<dbReference type="AlphaFoldDB" id="A0A3D9LH96"/>
<feature type="transmembrane region" description="Helical" evidence="1">
    <location>
        <begin position="114"/>
        <end position="135"/>
    </location>
</feature>
<accession>A0A3D9LH96</accession>
<organism evidence="2 3">
    <name type="scientific">Marinoscillum furvescens DSM 4134</name>
    <dbReference type="NCBI Taxonomy" id="1122208"/>
    <lineage>
        <taxon>Bacteria</taxon>
        <taxon>Pseudomonadati</taxon>
        <taxon>Bacteroidota</taxon>
        <taxon>Cytophagia</taxon>
        <taxon>Cytophagales</taxon>
        <taxon>Reichenbachiellaceae</taxon>
        <taxon>Marinoscillum</taxon>
    </lineage>
</organism>
<feature type="transmembrane region" description="Helical" evidence="1">
    <location>
        <begin position="36"/>
        <end position="55"/>
    </location>
</feature>
<feature type="transmembrane region" description="Helical" evidence="1">
    <location>
        <begin position="147"/>
        <end position="169"/>
    </location>
</feature>
<keyword evidence="1" id="KW-1133">Transmembrane helix</keyword>
<feature type="transmembrane region" description="Helical" evidence="1">
    <location>
        <begin position="87"/>
        <end position="108"/>
    </location>
</feature>
<feature type="transmembrane region" description="Helical" evidence="1">
    <location>
        <begin position="61"/>
        <end position="80"/>
    </location>
</feature>